<dbReference type="EMBL" id="ABJV02000001">
    <property type="protein sequence ID" value="EED29274.1"/>
    <property type="molecule type" value="Genomic_DNA"/>
</dbReference>
<protein>
    <recommendedName>
        <fullName evidence="2">Impact N-terminal domain-containing protein</fullName>
    </recommendedName>
</protein>
<dbReference type="Gene3D" id="3.30.230.30">
    <property type="entry name" value="Impact, N-terminal domain"/>
    <property type="match status" value="1"/>
</dbReference>
<dbReference type="Proteomes" id="UP000006103">
    <property type="component" value="Unassembled WGS sequence"/>
</dbReference>
<dbReference type="InterPro" id="IPR020568">
    <property type="entry name" value="Ribosomal_Su5_D2-typ_SF"/>
</dbReference>
<dbReference type="PANTHER" id="PTHR16301">
    <property type="entry name" value="IMPACT-RELATED"/>
    <property type="match status" value="1"/>
</dbReference>
<dbReference type="AlphaFoldDB" id="B7XRH7"/>
<comment type="caution">
    <text evidence="3">The sequence shown here is derived from an EMBL/GenBank/DDBJ whole genome shotgun (WGS) entry which is preliminary data.</text>
</comment>
<keyword evidence="4" id="KW-1185">Reference proteome</keyword>
<dbReference type="GO" id="GO:0006446">
    <property type="term" value="P:regulation of translational initiation"/>
    <property type="evidence" value="ECO:0007669"/>
    <property type="project" value="TreeGrafter"/>
</dbReference>
<sequence length="198" mass="22910">MPKNNSNSKIEIKKSIFVSYILNIEKKEDINKTIKKYKIKFKNATHVVYGFRIGSKNSFLHGMSDDREPNLTAGKPTLDAIIHNNLTDTLIITLRYFGGTLLGRGGLIKAYYKSAKEVIKNTPIIEKEELEILSLNLNYNQYNLLLKMKNKLEIEITDSNFSNKINTSIKFKTKNKQKISEFFIKNGLIQEIFKFHKE</sequence>
<evidence type="ECO:0000259" key="2">
    <source>
        <dbReference type="Pfam" id="PF01205"/>
    </source>
</evidence>
<comment type="similarity">
    <text evidence="1">Belongs to the IMPACT family.</text>
</comment>
<dbReference type="InterPro" id="IPR015796">
    <property type="entry name" value="Impact_YigZ-like"/>
</dbReference>
<dbReference type="NCBIfam" id="TIGR00257">
    <property type="entry name" value="IMPACT_YIGZ"/>
    <property type="match status" value="1"/>
</dbReference>
<evidence type="ECO:0000313" key="3">
    <source>
        <dbReference type="EMBL" id="EED29274.1"/>
    </source>
</evidence>
<dbReference type="InterPro" id="IPR023582">
    <property type="entry name" value="Impact"/>
</dbReference>
<dbReference type="InterPro" id="IPR001498">
    <property type="entry name" value="Impact_N"/>
</dbReference>
<dbReference type="Pfam" id="PF01205">
    <property type="entry name" value="Impact_N"/>
    <property type="match status" value="1"/>
</dbReference>
<dbReference type="InterPro" id="IPR036956">
    <property type="entry name" value="Impact_N_sf"/>
</dbReference>
<dbReference type="PANTHER" id="PTHR16301:SF20">
    <property type="entry name" value="IMPACT FAMILY MEMBER YIGZ"/>
    <property type="match status" value="1"/>
</dbReference>
<dbReference type="SUPFAM" id="SSF54211">
    <property type="entry name" value="Ribosomal protein S5 domain 2-like"/>
    <property type="match status" value="1"/>
</dbReference>
<gene>
    <name evidence="3" type="ORF">BGAPBR_0445</name>
</gene>
<name>B7XRH7_BORGR</name>
<accession>B7XRH7</accession>
<reference evidence="3 4" key="1">
    <citation type="journal article" date="2011" name="J. Bacteriol.">
        <title>Whole-genome sequences of two Borrelia afzelii and two Borrelia garinii Lyme disease agent isolates.</title>
        <authorList>
            <person name="Casjens S.R."/>
            <person name="Mongodin E.F."/>
            <person name="Qiu W.-G."/>
            <person name="Dunn J.J."/>
            <person name="Luft B.J."/>
            <person name="Fraser-Liggett C.M."/>
            <person name="Schutzer S.E."/>
        </authorList>
    </citation>
    <scope>NUCLEOTIDE SEQUENCE [LARGE SCALE GENOMIC DNA]</scope>
    <source>
        <strain evidence="3 4">PBr</strain>
    </source>
</reference>
<dbReference type="STRING" id="29519.BLA33_02130"/>
<organism evidence="3 4">
    <name type="scientific">Borreliella garinii PBr</name>
    <dbReference type="NCBI Taxonomy" id="498743"/>
    <lineage>
        <taxon>Bacteria</taxon>
        <taxon>Pseudomonadati</taxon>
        <taxon>Spirochaetota</taxon>
        <taxon>Spirochaetia</taxon>
        <taxon>Spirochaetales</taxon>
        <taxon>Borreliaceae</taxon>
        <taxon>Borreliella</taxon>
    </lineage>
</organism>
<dbReference type="GO" id="GO:0005737">
    <property type="term" value="C:cytoplasm"/>
    <property type="evidence" value="ECO:0007669"/>
    <property type="project" value="TreeGrafter"/>
</dbReference>
<feature type="domain" description="Impact N-terminal" evidence="2">
    <location>
        <begin position="13"/>
        <end position="119"/>
    </location>
</feature>
<evidence type="ECO:0000256" key="1">
    <source>
        <dbReference type="ARBA" id="ARBA00007665"/>
    </source>
</evidence>
<proteinExistence type="inferred from homology"/>
<evidence type="ECO:0000313" key="4">
    <source>
        <dbReference type="Proteomes" id="UP000006103"/>
    </source>
</evidence>